<evidence type="ECO:0000313" key="3">
    <source>
        <dbReference type="Proteomes" id="UP000310158"/>
    </source>
</evidence>
<organism evidence="2 3">
    <name type="scientific">Bondarzewia mesenterica</name>
    <dbReference type="NCBI Taxonomy" id="1095465"/>
    <lineage>
        <taxon>Eukaryota</taxon>
        <taxon>Fungi</taxon>
        <taxon>Dikarya</taxon>
        <taxon>Basidiomycota</taxon>
        <taxon>Agaricomycotina</taxon>
        <taxon>Agaricomycetes</taxon>
        <taxon>Russulales</taxon>
        <taxon>Bondarzewiaceae</taxon>
        <taxon>Bondarzewia</taxon>
    </lineage>
</organism>
<evidence type="ECO:0000256" key="1">
    <source>
        <dbReference type="SAM" id="MobiDB-lite"/>
    </source>
</evidence>
<feature type="compositionally biased region" description="Basic residues" evidence="1">
    <location>
        <begin position="9"/>
        <end position="18"/>
    </location>
</feature>
<proteinExistence type="predicted"/>
<feature type="compositionally biased region" description="Low complexity" evidence="1">
    <location>
        <begin position="37"/>
        <end position="52"/>
    </location>
</feature>
<feature type="compositionally biased region" description="Basic residues" evidence="1">
    <location>
        <begin position="113"/>
        <end position="133"/>
    </location>
</feature>
<dbReference type="AlphaFoldDB" id="A0A4S4M720"/>
<sequence length="212" mass="24840">MRSSSIPPTKRHSHHSSHPGKYSPSSRAADISRLLDPTYSSSSTSSSPTSVYVDHHGDLHDPDFRDFPVVHPRDLATRRRPAWERGFDDDDDLSTTPEEDEIDGDAFDDRVRLHSVKPREHRRHSRDHPRRSHTIPSYNYSYAHTSSLDEPRHDIEEEHREKRLRRKLCSKSETRRESAAWIVEEEHENHREAEQEPKTEYVPTHSETPDWT</sequence>
<feature type="compositionally biased region" description="Basic and acidic residues" evidence="1">
    <location>
        <begin position="187"/>
        <end position="199"/>
    </location>
</feature>
<name>A0A4S4M720_9AGAM</name>
<feature type="compositionally biased region" description="Acidic residues" evidence="1">
    <location>
        <begin position="87"/>
        <end position="106"/>
    </location>
</feature>
<feature type="compositionally biased region" description="Basic and acidic residues" evidence="1">
    <location>
        <begin position="53"/>
        <end position="86"/>
    </location>
</feature>
<comment type="caution">
    <text evidence="2">The sequence shown here is derived from an EMBL/GenBank/DDBJ whole genome shotgun (WGS) entry which is preliminary data.</text>
</comment>
<accession>A0A4S4M720</accession>
<evidence type="ECO:0000313" key="2">
    <source>
        <dbReference type="EMBL" id="THH20895.1"/>
    </source>
</evidence>
<dbReference type="Proteomes" id="UP000310158">
    <property type="component" value="Unassembled WGS sequence"/>
</dbReference>
<feature type="compositionally biased region" description="Basic and acidic residues" evidence="1">
    <location>
        <begin position="147"/>
        <end position="161"/>
    </location>
</feature>
<reference evidence="2 3" key="1">
    <citation type="submission" date="2019-02" db="EMBL/GenBank/DDBJ databases">
        <title>Genome sequencing of the rare red list fungi Bondarzewia mesenterica.</title>
        <authorList>
            <person name="Buettner E."/>
            <person name="Kellner H."/>
        </authorList>
    </citation>
    <scope>NUCLEOTIDE SEQUENCE [LARGE SCALE GENOMIC DNA]</scope>
    <source>
        <strain evidence="2 3">DSM 108281</strain>
    </source>
</reference>
<feature type="compositionally biased region" description="Polar residues" evidence="1">
    <location>
        <begin position="134"/>
        <end position="146"/>
    </location>
</feature>
<feature type="region of interest" description="Disordered" evidence="1">
    <location>
        <begin position="1"/>
        <end position="212"/>
    </location>
</feature>
<protein>
    <submittedName>
        <fullName evidence="2">Uncharacterized protein</fullName>
    </submittedName>
</protein>
<dbReference type="EMBL" id="SGPL01000012">
    <property type="protein sequence ID" value="THH20895.1"/>
    <property type="molecule type" value="Genomic_DNA"/>
</dbReference>
<gene>
    <name evidence="2" type="ORF">EW146_g540</name>
</gene>
<keyword evidence="3" id="KW-1185">Reference proteome</keyword>
<dbReference type="OrthoDB" id="3021720at2759"/>